<dbReference type="InterPro" id="IPR051013">
    <property type="entry name" value="MBL_superfamily_lactonases"/>
</dbReference>
<dbReference type="PANTHER" id="PTHR42978:SF6">
    <property type="entry name" value="QUORUM-QUENCHING LACTONASE YTNP-RELATED"/>
    <property type="match status" value="1"/>
</dbReference>
<keyword evidence="4" id="KW-0862">Zinc</keyword>
<keyword evidence="3" id="KW-0378">Hydrolase</keyword>
<evidence type="ECO:0000256" key="3">
    <source>
        <dbReference type="ARBA" id="ARBA00022801"/>
    </source>
</evidence>
<dbReference type="SUPFAM" id="SSF56281">
    <property type="entry name" value="Metallo-hydrolase/oxidoreductase"/>
    <property type="match status" value="1"/>
</dbReference>
<dbReference type="SMART" id="SM00849">
    <property type="entry name" value="Lactamase_B"/>
    <property type="match status" value="1"/>
</dbReference>
<evidence type="ECO:0000256" key="1">
    <source>
        <dbReference type="ARBA" id="ARBA00007749"/>
    </source>
</evidence>
<name>A0A132EZK8_9BURK</name>
<accession>A0A132EZK8</accession>
<dbReference type="InterPro" id="IPR036866">
    <property type="entry name" value="RibonucZ/Hydroxyglut_hydro"/>
</dbReference>
<evidence type="ECO:0000313" key="6">
    <source>
        <dbReference type="EMBL" id="KWF64236.1"/>
    </source>
</evidence>
<comment type="similarity">
    <text evidence="1">Belongs to the metallo-beta-lactamase superfamily.</text>
</comment>
<evidence type="ECO:0000313" key="7">
    <source>
        <dbReference type="Proteomes" id="UP000061512"/>
    </source>
</evidence>
<dbReference type="EMBL" id="LPJX01000043">
    <property type="protein sequence ID" value="KWF64236.1"/>
    <property type="molecule type" value="Genomic_DNA"/>
</dbReference>
<dbReference type="RefSeq" id="WP_060299285.1">
    <property type="nucleotide sequence ID" value="NZ_LPJX01000043.1"/>
</dbReference>
<gene>
    <name evidence="6" type="ORF">WT57_21520</name>
</gene>
<dbReference type="Pfam" id="PF00753">
    <property type="entry name" value="Lactamase_B"/>
    <property type="match status" value="1"/>
</dbReference>
<dbReference type="GO" id="GO:0016787">
    <property type="term" value="F:hydrolase activity"/>
    <property type="evidence" value="ECO:0007669"/>
    <property type="project" value="UniProtKB-KW"/>
</dbReference>
<dbReference type="CDD" id="cd16277">
    <property type="entry name" value="metallo-hydrolase-like_MBL-fold"/>
    <property type="match status" value="1"/>
</dbReference>
<evidence type="ECO:0000256" key="4">
    <source>
        <dbReference type="ARBA" id="ARBA00022833"/>
    </source>
</evidence>
<dbReference type="InterPro" id="IPR001279">
    <property type="entry name" value="Metallo-B-lactamas"/>
</dbReference>
<dbReference type="GO" id="GO:0046872">
    <property type="term" value="F:metal ion binding"/>
    <property type="evidence" value="ECO:0007669"/>
    <property type="project" value="UniProtKB-KW"/>
</dbReference>
<proteinExistence type="inferred from homology"/>
<comment type="caution">
    <text evidence="6">The sequence shown here is derived from an EMBL/GenBank/DDBJ whole genome shotgun (WGS) entry which is preliminary data.</text>
</comment>
<evidence type="ECO:0000256" key="2">
    <source>
        <dbReference type="ARBA" id="ARBA00022723"/>
    </source>
</evidence>
<organism evidence="6 7">
    <name type="scientific">Burkholderia pseudomultivorans</name>
    <dbReference type="NCBI Taxonomy" id="1207504"/>
    <lineage>
        <taxon>Bacteria</taxon>
        <taxon>Pseudomonadati</taxon>
        <taxon>Pseudomonadota</taxon>
        <taxon>Betaproteobacteria</taxon>
        <taxon>Burkholderiales</taxon>
        <taxon>Burkholderiaceae</taxon>
        <taxon>Burkholderia</taxon>
        <taxon>Burkholderia cepacia complex</taxon>
    </lineage>
</organism>
<dbReference type="Proteomes" id="UP000061512">
    <property type="component" value="Unassembled WGS sequence"/>
</dbReference>
<sequence length="302" mass="33243">MPLLHTIRSRIGHAEVVQIVEMDISGILGALLPEATPDVMKSIPWMKPPYVDEQHRMRAVSQCFIVQTGKRILVIDTCVGNDKDIAGFDAFADLQLEFLATLEQAGIDRHAVTDVLCTHLHFDHVGWNTYKQDGRWLPTFPNATYHFGKAEYAFAQQGDAEDAMYDAQNTSFHESVRPVVDAGLANFIDRDTDLGDGISVFSTPGHTIGHIAVAVDAGTEQFIIGGDAMHHPVQIARPDMALVLDYDHAQSSATRHTLLSRLDGSPTLFTCTHFCAPSFGRISRDANGDYVFTGVQKSRPLP</sequence>
<protein>
    <recommendedName>
        <fullName evidence="5">Metallo-beta-lactamase domain-containing protein</fullName>
    </recommendedName>
</protein>
<keyword evidence="2" id="KW-0479">Metal-binding</keyword>
<dbReference type="PANTHER" id="PTHR42978">
    <property type="entry name" value="QUORUM-QUENCHING LACTONASE YTNP-RELATED-RELATED"/>
    <property type="match status" value="1"/>
</dbReference>
<evidence type="ECO:0000259" key="5">
    <source>
        <dbReference type="SMART" id="SM00849"/>
    </source>
</evidence>
<feature type="domain" description="Metallo-beta-lactamase" evidence="5">
    <location>
        <begin position="60"/>
        <end position="273"/>
    </location>
</feature>
<dbReference type="Gene3D" id="3.60.15.10">
    <property type="entry name" value="Ribonuclease Z/Hydroxyacylglutathione hydrolase-like"/>
    <property type="match status" value="1"/>
</dbReference>
<dbReference type="AlphaFoldDB" id="A0A132EZK8"/>
<reference evidence="6 7" key="1">
    <citation type="submission" date="2015-11" db="EMBL/GenBank/DDBJ databases">
        <title>Expanding the genomic diversity of Burkholderia species for the development of highly accurate diagnostics.</title>
        <authorList>
            <person name="Sahl J."/>
            <person name="Keim P."/>
            <person name="Wagner D."/>
        </authorList>
    </citation>
    <scope>NUCLEOTIDE SEQUENCE [LARGE SCALE GENOMIC DNA]</scope>
    <source>
        <strain evidence="6 7">MSMB574WGS</strain>
    </source>
</reference>